<evidence type="ECO:0000256" key="1">
    <source>
        <dbReference type="SAM" id="MobiDB-lite"/>
    </source>
</evidence>
<feature type="transmembrane region" description="Helical" evidence="2">
    <location>
        <begin position="82"/>
        <end position="104"/>
    </location>
</feature>
<organism evidence="3 4">
    <name type="scientific">Agrocybe pediades</name>
    <dbReference type="NCBI Taxonomy" id="84607"/>
    <lineage>
        <taxon>Eukaryota</taxon>
        <taxon>Fungi</taxon>
        <taxon>Dikarya</taxon>
        <taxon>Basidiomycota</taxon>
        <taxon>Agaricomycotina</taxon>
        <taxon>Agaricomycetes</taxon>
        <taxon>Agaricomycetidae</taxon>
        <taxon>Agaricales</taxon>
        <taxon>Agaricineae</taxon>
        <taxon>Strophariaceae</taxon>
        <taxon>Agrocybe</taxon>
    </lineage>
</organism>
<feature type="region of interest" description="Disordered" evidence="1">
    <location>
        <begin position="154"/>
        <end position="181"/>
    </location>
</feature>
<dbReference type="Proteomes" id="UP000521872">
    <property type="component" value="Unassembled WGS sequence"/>
</dbReference>
<evidence type="ECO:0000313" key="4">
    <source>
        <dbReference type="Proteomes" id="UP000521872"/>
    </source>
</evidence>
<proteinExistence type="predicted"/>
<sequence>MSTTLRFPIFRKCALGLIFCFNFVSSIILVVSIVRRGQDNFLSYQFGVALMDVSSLFFVGTFVLFSFTQFGSDANRERLRNLCVFSMTFIASAVSLLLLFLRLFNAPGSKDLYHDYNGEGGASTAGGLLFMGTSTTLLAISGMIIAAIGPRRTQQDGKEATDEQNSGVDMEQGWSTVDLKS</sequence>
<name>A0A8H4VLP4_9AGAR</name>
<keyword evidence="4" id="KW-1185">Reference proteome</keyword>
<keyword evidence="2" id="KW-0812">Transmembrane</keyword>
<keyword evidence="2" id="KW-0472">Membrane</keyword>
<accession>A0A8H4VLP4</accession>
<reference evidence="3 4" key="1">
    <citation type="submission" date="2019-12" db="EMBL/GenBank/DDBJ databases">
        <authorList>
            <person name="Floudas D."/>
            <person name="Bentzer J."/>
            <person name="Ahren D."/>
            <person name="Johansson T."/>
            <person name="Persson P."/>
            <person name="Tunlid A."/>
        </authorList>
    </citation>
    <scope>NUCLEOTIDE SEQUENCE [LARGE SCALE GENOMIC DNA]</scope>
    <source>
        <strain evidence="3 4">CBS 102.39</strain>
    </source>
</reference>
<dbReference type="EMBL" id="JAACJL010000044">
    <property type="protein sequence ID" value="KAF4615371.1"/>
    <property type="molecule type" value="Genomic_DNA"/>
</dbReference>
<evidence type="ECO:0000256" key="2">
    <source>
        <dbReference type="SAM" id="Phobius"/>
    </source>
</evidence>
<gene>
    <name evidence="3" type="ORF">D9613_002759</name>
</gene>
<dbReference type="AlphaFoldDB" id="A0A8H4VLP4"/>
<evidence type="ECO:0000313" key="3">
    <source>
        <dbReference type="EMBL" id="KAF4615371.1"/>
    </source>
</evidence>
<feature type="transmembrane region" description="Helical" evidence="2">
    <location>
        <begin position="46"/>
        <end position="70"/>
    </location>
</feature>
<feature type="transmembrane region" description="Helical" evidence="2">
    <location>
        <begin position="124"/>
        <end position="148"/>
    </location>
</feature>
<feature type="transmembrane region" description="Helical" evidence="2">
    <location>
        <begin position="12"/>
        <end position="34"/>
    </location>
</feature>
<protein>
    <submittedName>
        <fullName evidence="3">Uncharacterized protein</fullName>
    </submittedName>
</protein>
<keyword evidence="2" id="KW-1133">Transmembrane helix</keyword>
<comment type="caution">
    <text evidence="3">The sequence shown here is derived from an EMBL/GenBank/DDBJ whole genome shotgun (WGS) entry which is preliminary data.</text>
</comment>